<feature type="domain" description="DUF1985" evidence="2">
    <location>
        <begin position="660"/>
        <end position="796"/>
    </location>
</feature>
<feature type="compositionally biased region" description="Polar residues" evidence="1">
    <location>
        <begin position="995"/>
        <end position="1004"/>
    </location>
</feature>
<sequence>MSVERSFEAWEEVQRHGQDLADRLAQGFTGLIHSHINPPPFQWPNPQNSKLFDLEFPPQSFGKRDFGLVVDNSGINGVSAILDIGNRIGQAGADFGACLNGMVQQFFRILPVPFRQEENAMASVRIDFDKHRQRADVDMIVQDELGPLTDRLRDFGFVENDNSADGAVEEEVAGFNLRTAGHLARPQGIVNFTSTYDSRTRDVESSLVARGDLWRVEASHNSSSSRSDSSSLFLVQLGPVLFVRDATLLLPVHLSKQHLLWYGYDRKNGLHSLCPAVWSKHRRWLLMSMLCLNPLACSFVDLQFPNGQFTYVSGEGLSTSAFLPICGGLLQAQGQYPGEMRFSFSCKNKWGTRISPTIQWPDKSFTLGLAQALAWQRSGLMVRPTVQFSLLPTFGGSNPGMRAELIHSVKEHLNLICGCALATHPSAYASVSIGRSKWNGNVGNSGLVVRVDAPLTNVGRPSFSVQADEIPVAGYFPEPPSFDWAPKDDVGVRTHDLTLAVENWRGRRFSRLAARTSIIEGRDLHLYYRWQETLLLGKEDFDFRFQASMISITLHEIYSFQSIIMVQTRKHDSKGKGIVDNTLETAKVKKTRASKELPHRLPLDDWFNTKILQYGQLSSIKLINEKLTERQLDMFKNCCFGHLLDVNTTEFSAQIVHSFLLREVIYDDIPGMWFRFGSTVCRFSIDGFTSITNLKCDDAILKWEFPKEKKSPRIKELYFSTHSNVSKGDLLEFFKGKPQFLCDEDTVKLAQLLVVECLLLSKRPRVVLDDYIMRLVDDQDRFNDYSWGLRSYNDTIGYLHKALKFKTPNESNSVTYELCGFPLVFQVWAYEIIPMLGKHYANRLGNKIPKILNWSNTLKPHLDDLLTSVFGSKELEVHTFDDKKVDEPNLQLLEQPTNPAPKSSPGPSKRSIPTAAEPSSKKTRLDPIQELQKDFNDFKVEVQSKLSTITDFLAVLSNQFASSFDLLKEIKDKMAHTTPSSIVEEEGHGLHQQEDNGQSVPQQEDNGDDGTINVAVNFNASSVHEKGKEKLHLESCPSIVRNPKLSLRSIVETLHVSTSSGCQALTPISNIEAVEKSLASDSGPSCTLIPPPATKVSPYVKVKPFRPFVGEGCTWEPHYRRRCPFFLPLSDELPLDLERDFSDWINIGLNKRARKIFYPGYNVLDPEFDFKIDVISSKSWFYKLSQPGQLLSDLHVDVMFYYLRKKALYHPNFYSVKSTTSSRVFDFYLVRAYDGMKIAASSPMYFDWTVEAAMCNYVIGYAYCGRPWDDVDLVYMPMLFWDIRNDYHVGDGYAPFKVEWTENVHQQDNELVFLN</sequence>
<dbReference type="PANTHER" id="PTHR34541">
    <property type="entry name" value="OS01G0729900 PROTEIN"/>
    <property type="match status" value="1"/>
</dbReference>
<organism evidence="3 4">
    <name type="scientific">Trema orientale</name>
    <name type="common">Charcoal tree</name>
    <name type="synonym">Celtis orientalis</name>
    <dbReference type="NCBI Taxonomy" id="63057"/>
    <lineage>
        <taxon>Eukaryota</taxon>
        <taxon>Viridiplantae</taxon>
        <taxon>Streptophyta</taxon>
        <taxon>Embryophyta</taxon>
        <taxon>Tracheophyta</taxon>
        <taxon>Spermatophyta</taxon>
        <taxon>Magnoliopsida</taxon>
        <taxon>eudicotyledons</taxon>
        <taxon>Gunneridae</taxon>
        <taxon>Pentapetalae</taxon>
        <taxon>rosids</taxon>
        <taxon>fabids</taxon>
        <taxon>Rosales</taxon>
        <taxon>Cannabaceae</taxon>
        <taxon>Trema</taxon>
    </lineage>
</organism>
<keyword evidence="4" id="KW-1185">Reference proteome</keyword>
<evidence type="ECO:0000256" key="1">
    <source>
        <dbReference type="SAM" id="MobiDB-lite"/>
    </source>
</evidence>
<dbReference type="OrthoDB" id="1842620at2759"/>
<comment type="caution">
    <text evidence="3">The sequence shown here is derived from an EMBL/GenBank/DDBJ whole genome shotgun (WGS) entry which is preliminary data.</text>
</comment>
<accession>A0A2P5FL26</accession>
<dbReference type="InterPro" id="IPR015410">
    <property type="entry name" value="DUF1985"/>
</dbReference>
<dbReference type="Proteomes" id="UP000237000">
    <property type="component" value="Unassembled WGS sequence"/>
</dbReference>
<dbReference type="Pfam" id="PF09331">
    <property type="entry name" value="DUF1985"/>
    <property type="match status" value="1"/>
</dbReference>
<name>A0A2P5FL26_TREOI</name>
<protein>
    <recommendedName>
        <fullName evidence="2">DUF1985 domain-containing protein</fullName>
    </recommendedName>
</protein>
<dbReference type="STRING" id="63057.A0A2P5FL26"/>
<feature type="region of interest" description="Disordered" evidence="1">
    <location>
        <begin position="887"/>
        <end position="926"/>
    </location>
</feature>
<evidence type="ECO:0000259" key="2">
    <source>
        <dbReference type="Pfam" id="PF09331"/>
    </source>
</evidence>
<feature type="region of interest" description="Disordered" evidence="1">
    <location>
        <begin position="987"/>
        <end position="1012"/>
    </location>
</feature>
<evidence type="ECO:0000313" key="3">
    <source>
        <dbReference type="EMBL" id="PON98500.1"/>
    </source>
</evidence>
<proteinExistence type="predicted"/>
<evidence type="ECO:0000313" key="4">
    <source>
        <dbReference type="Proteomes" id="UP000237000"/>
    </source>
</evidence>
<dbReference type="PANTHER" id="PTHR34541:SF2">
    <property type="entry name" value="OS01G0729900 PROTEIN"/>
    <property type="match status" value="1"/>
</dbReference>
<gene>
    <name evidence="3" type="ORF">TorRG33x02_057340</name>
</gene>
<reference evidence="4" key="1">
    <citation type="submission" date="2016-06" db="EMBL/GenBank/DDBJ databases">
        <title>Parallel loss of symbiosis genes in relatives of nitrogen-fixing non-legume Parasponia.</title>
        <authorList>
            <person name="Van Velzen R."/>
            <person name="Holmer R."/>
            <person name="Bu F."/>
            <person name="Rutten L."/>
            <person name="Van Zeijl A."/>
            <person name="Liu W."/>
            <person name="Santuari L."/>
            <person name="Cao Q."/>
            <person name="Sharma T."/>
            <person name="Shen D."/>
            <person name="Roswanjaya Y."/>
            <person name="Wardhani T."/>
            <person name="Kalhor M.S."/>
            <person name="Jansen J."/>
            <person name="Van den Hoogen J."/>
            <person name="Gungor B."/>
            <person name="Hartog M."/>
            <person name="Hontelez J."/>
            <person name="Verver J."/>
            <person name="Yang W.-C."/>
            <person name="Schijlen E."/>
            <person name="Repin R."/>
            <person name="Schilthuizen M."/>
            <person name="Schranz E."/>
            <person name="Heidstra R."/>
            <person name="Miyata K."/>
            <person name="Fedorova E."/>
            <person name="Kohlen W."/>
            <person name="Bisseling T."/>
            <person name="Smit S."/>
            <person name="Geurts R."/>
        </authorList>
    </citation>
    <scope>NUCLEOTIDE SEQUENCE [LARGE SCALE GENOMIC DNA]</scope>
    <source>
        <strain evidence="4">cv. RG33-2</strain>
    </source>
</reference>
<dbReference type="EMBL" id="JXTC01000024">
    <property type="protein sequence ID" value="PON98500.1"/>
    <property type="molecule type" value="Genomic_DNA"/>
</dbReference>
<dbReference type="InParanoid" id="A0A2P5FL26"/>